<accession>A0A1X1FW12</accession>
<organism evidence="2 3">
    <name type="scientific">Streptococcus oralis subsp. tigurinus</name>
    <dbReference type="NCBI Taxonomy" id="1077464"/>
    <lineage>
        <taxon>Bacteria</taxon>
        <taxon>Bacillati</taxon>
        <taxon>Bacillota</taxon>
        <taxon>Bacilli</taxon>
        <taxon>Lactobacillales</taxon>
        <taxon>Streptococcaceae</taxon>
        <taxon>Streptococcus</taxon>
    </lineage>
</organism>
<dbReference type="Proteomes" id="UP000193633">
    <property type="component" value="Unassembled WGS sequence"/>
</dbReference>
<dbReference type="Pfam" id="PF14393">
    <property type="entry name" value="DUF4422"/>
    <property type="match status" value="1"/>
</dbReference>
<protein>
    <submittedName>
        <fullName evidence="2">Glycosyl transferase</fullName>
    </submittedName>
</protein>
<evidence type="ECO:0000313" key="3">
    <source>
        <dbReference type="Proteomes" id="UP000193633"/>
    </source>
</evidence>
<dbReference type="InterPro" id="IPR025536">
    <property type="entry name" value="DUF4422"/>
</dbReference>
<dbReference type="EMBL" id="NCUD01000047">
    <property type="protein sequence ID" value="ORO38532.1"/>
    <property type="molecule type" value="Genomic_DNA"/>
</dbReference>
<proteinExistence type="predicted"/>
<dbReference type="GO" id="GO:0016740">
    <property type="term" value="F:transferase activity"/>
    <property type="evidence" value="ECO:0007669"/>
    <property type="project" value="UniProtKB-KW"/>
</dbReference>
<gene>
    <name evidence="2" type="ORF">B7728_09085</name>
</gene>
<sequence length="251" mass="30335">MEVKLYVATHKSYNQVQDQDLYIPILVGANKNIGEKNYLRDNQGDDNISDRNFTFCELTGLYWIWKNSKDDIVGLCHYRRYFGKNKRFFKQNSILTKNDILKQLNDYDVILPSKGMNEYNGYTAEEFFNKNHDHEVWEMCRQIISENNKDYLDAFNWFSKEKTGYCYNMFIMSREMMDEYCSWLFPILFELDKKIDYSRYDSYNTRMIGFVAERLINVWVRKKQLTVKEFPVFSTEEPGFLQRIQKKLFNK</sequence>
<reference evidence="2 3" key="1">
    <citation type="journal article" date="2016" name="Eur. J. Clin. Microbiol. Infect. Dis.">
        <title>Whole genome sequencing as a tool for phylogenetic analysis of clinical strains of Mitis group streptococci.</title>
        <authorList>
            <person name="Rasmussen L.H."/>
            <person name="Dargis R."/>
            <person name="Hojholt K."/>
            <person name="Christensen J.J."/>
            <person name="Skovgaard O."/>
            <person name="Justesen U.S."/>
            <person name="Rosenvinge F.S."/>
            <person name="Moser C."/>
            <person name="Lukjancenko O."/>
            <person name="Rasmussen S."/>
            <person name="Nielsen X.C."/>
        </authorList>
    </citation>
    <scope>NUCLEOTIDE SEQUENCE [LARGE SCALE GENOMIC DNA]</scope>
    <source>
        <strain evidence="2 3">OD_339823_10</strain>
    </source>
</reference>
<evidence type="ECO:0000313" key="2">
    <source>
        <dbReference type="EMBL" id="ORO38532.1"/>
    </source>
</evidence>
<evidence type="ECO:0000259" key="1">
    <source>
        <dbReference type="Pfam" id="PF14393"/>
    </source>
</evidence>
<dbReference type="AlphaFoldDB" id="A0A1X1FW12"/>
<feature type="domain" description="DUF4422" evidence="1">
    <location>
        <begin position="4"/>
        <end position="223"/>
    </location>
</feature>
<comment type="caution">
    <text evidence="2">The sequence shown here is derived from an EMBL/GenBank/DDBJ whole genome shotgun (WGS) entry which is preliminary data.</text>
</comment>
<keyword evidence="2" id="KW-0808">Transferase</keyword>
<name>A0A1X1FW12_STROR</name>
<dbReference type="RefSeq" id="WP_084852701.1">
    <property type="nucleotide sequence ID" value="NZ_NCUD01000047.1"/>
</dbReference>